<evidence type="ECO:0000313" key="4">
    <source>
        <dbReference type="RefSeq" id="XP_012943079.1"/>
    </source>
</evidence>
<dbReference type="RefSeq" id="XP_012943079.1">
    <property type="nucleotide sequence ID" value="XM_013087625.2"/>
</dbReference>
<feature type="compositionally biased region" description="Basic and acidic residues" evidence="1">
    <location>
        <begin position="152"/>
        <end position="166"/>
    </location>
</feature>
<feature type="region of interest" description="Disordered" evidence="1">
    <location>
        <begin position="144"/>
        <end position="191"/>
    </location>
</feature>
<organism evidence="3 4">
    <name type="scientific">Aplysia californica</name>
    <name type="common">California sea hare</name>
    <dbReference type="NCBI Taxonomy" id="6500"/>
    <lineage>
        <taxon>Eukaryota</taxon>
        <taxon>Metazoa</taxon>
        <taxon>Spiralia</taxon>
        <taxon>Lophotrochozoa</taxon>
        <taxon>Mollusca</taxon>
        <taxon>Gastropoda</taxon>
        <taxon>Heterobranchia</taxon>
        <taxon>Euthyneura</taxon>
        <taxon>Tectipleura</taxon>
        <taxon>Aplysiida</taxon>
        <taxon>Aplysioidea</taxon>
        <taxon>Aplysiidae</taxon>
        <taxon>Aplysia</taxon>
    </lineage>
</organism>
<name>A0ABM1A8X2_APLCA</name>
<evidence type="ECO:0000313" key="3">
    <source>
        <dbReference type="Proteomes" id="UP000694888"/>
    </source>
</evidence>
<evidence type="ECO:0000256" key="1">
    <source>
        <dbReference type="SAM" id="MobiDB-lite"/>
    </source>
</evidence>
<proteinExistence type="predicted"/>
<evidence type="ECO:0000256" key="2">
    <source>
        <dbReference type="SAM" id="Phobius"/>
    </source>
</evidence>
<feature type="transmembrane region" description="Helical" evidence="2">
    <location>
        <begin position="49"/>
        <end position="72"/>
    </location>
</feature>
<accession>A0ABM1A8X2</accession>
<keyword evidence="2" id="KW-1133">Transmembrane helix</keyword>
<dbReference type="Proteomes" id="UP000694888">
    <property type="component" value="Unplaced"/>
</dbReference>
<gene>
    <name evidence="4" type="primary">LOC106013020</name>
</gene>
<keyword evidence="3" id="KW-1185">Reference proteome</keyword>
<keyword evidence="2" id="KW-0472">Membrane</keyword>
<keyword evidence="2" id="KW-0812">Transmembrane</keyword>
<dbReference type="GeneID" id="106013020"/>
<sequence>MNDDADFGSYTCIASNTLGEGAQIKFNVQEVGGPAVGASTDEGLSTVTIILIAIIVIILLIIIVLLIIFCCLQGACGRAKEKGKVAPTPPPRSVPMYGGGHFGPTIAPHSNGTIKVDEEAGFTPKEEMLATGLIISVPEKAGGRAHHLPPLDTHKDVENYYREERRRSRKKKYRRTQEDRNVLTEPNGDVQ</sequence>
<reference evidence="4" key="1">
    <citation type="submission" date="2025-08" db="UniProtKB">
        <authorList>
            <consortium name="RefSeq"/>
        </authorList>
    </citation>
    <scope>IDENTIFICATION</scope>
</reference>
<protein>
    <submittedName>
        <fullName evidence="4">Uncharacterized protein LOC106013020</fullName>
    </submittedName>
</protein>